<proteinExistence type="predicted"/>
<evidence type="ECO:0000256" key="1">
    <source>
        <dbReference type="SAM" id="MobiDB-lite"/>
    </source>
</evidence>
<dbReference type="AlphaFoldDB" id="A0A0C3P9N5"/>
<accession>A0A0C3P9N5</accession>
<keyword evidence="3" id="KW-1185">Reference proteome</keyword>
<gene>
    <name evidence="2" type="ORF">M404DRAFT_543482</name>
</gene>
<evidence type="ECO:0000313" key="2">
    <source>
        <dbReference type="EMBL" id="KIO04561.1"/>
    </source>
</evidence>
<organism evidence="2 3">
    <name type="scientific">Pisolithus tinctorius Marx 270</name>
    <dbReference type="NCBI Taxonomy" id="870435"/>
    <lineage>
        <taxon>Eukaryota</taxon>
        <taxon>Fungi</taxon>
        <taxon>Dikarya</taxon>
        <taxon>Basidiomycota</taxon>
        <taxon>Agaricomycotina</taxon>
        <taxon>Agaricomycetes</taxon>
        <taxon>Agaricomycetidae</taxon>
        <taxon>Boletales</taxon>
        <taxon>Sclerodermatineae</taxon>
        <taxon>Pisolithaceae</taxon>
        <taxon>Pisolithus</taxon>
    </lineage>
</organism>
<dbReference type="EMBL" id="KN831970">
    <property type="protein sequence ID" value="KIO04561.1"/>
    <property type="molecule type" value="Genomic_DNA"/>
</dbReference>
<dbReference type="HOGENOM" id="CLU_1019831_0_0_1"/>
<feature type="compositionally biased region" description="Polar residues" evidence="1">
    <location>
        <begin position="66"/>
        <end position="76"/>
    </location>
</feature>
<dbReference type="OrthoDB" id="10469643at2759"/>
<reference evidence="3" key="2">
    <citation type="submission" date="2015-01" db="EMBL/GenBank/DDBJ databases">
        <title>Evolutionary Origins and Diversification of the Mycorrhizal Mutualists.</title>
        <authorList>
            <consortium name="DOE Joint Genome Institute"/>
            <consortium name="Mycorrhizal Genomics Consortium"/>
            <person name="Kohler A."/>
            <person name="Kuo A."/>
            <person name="Nagy L.G."/>
            <person name="Floudas D."/>
            <person name="Copeland A."/>
            <person name="Barry K.W."/>
            <person name="Cichocki N."/>
            <person name="Veneault-Fourrey C."/>
            <person name="LaButti K."/>
            <person name="Lindquist E.A."/>
            <person name="Lipzen A."/>
            <person name="Lundell T."/>
            <person name="Morin E."/>
            <person name="Murat C."/>
            <person name="Riley R."/>
            <person name="Ohm R."/>
            <person name="Sun H."/>
            <person name="Tunlid A."/>
            <person name="Henrissat B."/>
            <person name="Grigoriev I.V."/>
            <person name="Hibbett D.S."/>
            <person name="Martin F."/>
        </authorList>
    </citation>
    <scope>NUCLEOTIDE SEQUENCE [LARGE SCALE GENOMIC DNA]</scope>
    <source>
        <strain evidence="3">Marx 270</strain>
    </source>
</reference>
<feature type="region of interest" description="Disordered" evidence="1">
    <location>
        <begin position="53"/>
        <end position="86"/>
    </location>
</feature>
<reference evidence="2 3" key="1">
    <citation type="submission" date="2014-04" db="EMBL/GenBank/DDBJ databases">
        <authorList>
            <consortium name="DOE Joint Genome Institute"/>
            <person name="Kuo A."/>
            <person name="Kohler A."/>
            <person name="Costa M.D."/>
            <person name="Nagy L.G."/>
            <person name="Floudas D."/>
            <person name="Copeland A."/>
            <person name="Barry K.W."/>
            <person name="Cichocki N."/>
            <person name="Veneault-Fourrey C."/>
            <person name="LaButti K."/>
            <person name="Lindquist E.A."/>
            <person name="Lipzen A."/>
            <person name="Lundell T."/>
            <person name="Morin E."/>
            <person name="Murat C."/>
            <person name="Sun H."/>
            <person name="Tunlid A."/>
            <person name="Henrissat B."/>
            <person name="Grigoriev I.V."/>
            <person name="Hibbett D.S."/>
            <person name="Martin F."/>
            <person name="Nordberg H.P."/>
            <person name="Cantor M.N."/>
            <person name="Hua S.X."/>
        </authorList>
    </citation>
    <scope>NUCLEOTIDE SEQUENCE [LARGE SCALE GENOMIC DNA]</scope>
    <source>
        <strain evidence="2 3">Marx 270</strain>
    </source>
</reference>
<dbReference type="Proteomes" id="UP000054217">
    <property type="component" value="Unassembled WGS sequence"/>
</dbReference>
<sequence length="273" mass="30722">MGRGSTEQDGVPTRFHLVSLASLCRSICGEHRCVSRAVKPSRVCWGIYSHLPTTSRSPSPPPQWASHGTSALSSQPPQEPPLATDGRRRPLHLWVHLRWRFLFRFRRLFVMPPALAWSREAYKKNGGVGGVRMAGSTSSRERGSRYINHQKVNVAKTDIPPQNEKPRRSGTVIALSTDCAALYATKNRRRASILSSAGDPRAHANHQQLSAQVRQAFLNCASRFHSDIRARFSQLLRLPSRLTRRKRLAIKYQCSFVCTFAPISCSCCIHRRT</sequence>
<protein>
    <submittedName>
        <fullName evidence="2">Uncharacterized protein</fullName>
    </submittedName>
</protein>
<dbReference type="InParanoid" id="A0A0C3P9N5"/>
<name>A0A0C3P9N5_PISTI</name>
<evidence type="ECO:0000313" key="3">
    <source>
        <dbReference type="Proteomes" id="UP000054217"/>
    </source>
</evidence>